<dbReference type="NCBIfam" id="TIGR01993">
    <property type="entry name" value="Pyr-5-nucltdase"/>
    <property type="match status" value="1"/>
</dbReference>
<dbReference type="SFLD" id="SFLDG01129">
    <property type="entry name" value="C1.5:_HAD__Beta-PGM__Phosphata"/>
    <property type="match status" value="1"/>
</dbReference>
<dbReference type="SFLD" id="SFLDG01132">
    <property type="entry name" value="C1.5.3:_5'-Nucleotidase_Like"/>
    <property type="match status" value="1"/>
</dbReference>
<evidence type="ECO:0000313" key="1">
    <source>
        <dbReference type="EMBL" id="KAJ5716045.1"/>
    </source>
</evidence>
<comment type="caution">
    <text evidence="1">The sequence shown here is derived from an EMBL/GenBank/DDBJ whole genome shotgun (WGS) entry which is preliminary data.</text>
</comment>
<dbReference type="InterPro" id="IPR036412">
    <property type="entry name" value="HAD-like_sf"/>
</dbReference>
<dbReference type="EMBL" id="JAQJAN010000012">
    <property type="protein sequence ID" value="KAJ5716045.1"/>
    <property type="molecule type" value="Genomic_DNA"/>
</dbReference>
<dbReference type="SFLD" id="SFLDS00003">
    <property type="entry name" value="Haloacid_Dehalogenase"/>
    <property type="match status" value="1"/>
</dbReference>
<dbReference type="Pfam" id="PF00702">
    <property type="entry name" value="Hydrolase"/>
    <property type="match status" value="1"/>
</dbReference>
<dbReference type="AlphaFoldDB" id="A0AAD6HGD8"/>
<dbReference type="NCBIfam" id="TIGR01509">
    <property type="entry name" value="HAD-SF-IA-v3"/>
    <property type="match status" value="1"/>
</dbReference>
<reference evidence="1" key="2">
    <citation type="submission" date="2023-01" db="EMBL/GenBank/DDBJ databases">
        <authorList>
            <person name="Petersen C."/>
        </authorList>
    </citation>
    <scope>NUCLEOTIDE SEQUENCE</scope>
    <source>
        <strain evidence="1">IBT 17514</strain>
    </source>
</reference>
<proteinExistence type="predicted"/>
<organism evidence="1 2">
    <name type="scientific">Penicillium malachiteum</name>
    <dbReference type="NCBI Taxonomy" id="1324776"/>
    <lineage>
        <taxon>Eukaryota</taxon>
        <taxon>Fungi</taxon>
        <taxon>Dikarya</taxon>
        <taxon>Ascomycota</taxon>
        <taxon>Pezizomycotina</taxon>
        <taxon>Eurotiomycetes</taxon>
        <taxon>Eurotiomycetidae</taxon>
        <taxon>Eurotiales</taxon>
        <taxon>Aspergillaceae</taxon>
        <taxon>Penicillium</taxon>
    </lineage>
</organism>
<reference evidence="1" key="1">
    <citation type="journal article" date="2023" name="IMA Fungus">
        <title>Comparative genomic study of the Penicillium genus elucidates a diverse pangenome and 15 lateral gene transfer events.</title>
        <authorList>
            <person name="Petersen C."/>
            <person name="Sorensen T."/>
            <person name="Nielsen M.R."/>
            <person name="Sondergaard T.E."/>
            <person name="Sorensen J.L."/>
            <person name="Fitzpatrick D.A."/>
            <person name="Frisvad J.C."/>
            <person name="Nielsen K.L."/>
        </authorList>
    </citation>
    <scope>NUCLEOTIDE SEQUENCE</scope>
    <source>
        <strain evidence="1">IBT 17514</strain>
    </source>
</reference>
<dbReference type="InterPro" id="IPR006439">
    <property type="entry name" value="HAD-SF_hydro_IA"/>
</dbReference>
<dbReference type="PANTHER" id="PTHR47438:SF1">
    <property type="entry name" value="PHOSPHATE METABOLISM PROTEIN 8-RELATED"/>
    <property type="match status" value="1"/>
</dbReference>
<evidence type="ECO:0008006" key="3">
    <source>
        <dbReference type="Google" id="ProtNLM"/>
    </source>
</evidence>
<dbReference type="Gene3D" id="1.10.150.450">
    <property type="match status" value="1"/>
</dbReference>
<accession>A0AAD6HGD8</accession>
<gene>
    <name evidence="1" type="ORF">N7493_007956</name>
</gene>
<dbReference type="InterPro" id="IPR052791">
    <property type="entry name" value="SSM1_domain"/>
</dbReference>
<sequence>MAVNGADGADGANRGDSRPVFFFDIDNCLYSKRCNIHDEMQKLINKFFCTHLSLTPEDAHMLHQKYYKEYGLAIEGLTRHHKIDPLEFNYEVDDALPLDTILEPNPKLRELLEALDTSKVKPWLLTNAYVTHAKRVVKLLGIEDLFEGVTFCDYAQLPLICKPSQDMYTKAEKEAGAPSTASCYFVDDSYLNCKHAEARGWSVVHLVEPGVETPRVPASKYSVSNLEELRGLFPEVFKS</sequence>
<dbReference type="GO" id="GO:0008252">
    <property type="term" value="F:nucleotidase activity"/>
    <property type="evidence" value="ECO:0007669"/>
    <property type="project" value="TreeGrafter"/>
</dbReference>
<name>A0AAD6HGD8_9EURO</name>
<dbReference type="Proteomes" id="UP001215712">
    <property type="component" value="Unassembled WGS sequence"/>
</dbReference>
<dbReference type="PANTHER" id="PTHR47438">
    <property type="entry name" value="PHOSPHATE METABOLISM PROTEIN 8-RELATED"/>
    <property type="match status" value="1"/>
</dbReference>
<dbReference type="Gene3D" id="3.40.50.1000">
    <property type="entry name" value="HAD superfamily/HAD-like"/>
    <property type="match status" value="1"/>
</dbReference>
<protein>
    <recommendedName>
        <fullName evidence="3">Pyrimidine 5'-nucleotidase</fullName>
    </recommendedName>
</protein>
<dbReference type="SUPFAM" id="SSF56784">
    <property type="entry name" value="HAD-like"/>
    <property type="match status" value="1"/>
</dbReference>
<evidence type="ECO:0000313" key="2">
    <source>
        <dbReference type="Proteomes" id="UP001215712"/>
    </source>
</evidence>
<dbReference type="InterPro" id="IPR010237">
    <property type="entry name" value="Pyr-5-nucltdase"/>
</dbReference>
<dbReference type="FunFam" id="1.10.150.450:FF:000001">
    <property type="entry name" value="SDT1p Pyrimidine nucleotidase"/>
    <property type="match status" value="1"/>
</dbReference>
<dbReference type="GO" id="GO:0009166">
    <property type="term" value="P:nucleotide catabolic process"/>
    <property type="evidence" value="ECO:0007669"/>
    <property type="project" value="TreeGrafter"/>
</dbReference>
<dbReference type="InterPro" id="IPR023214">
    <property type="entry name" value="HAD_sf"/>
</dbReference>
<dbReference type="GO" id="GO:0006206">
    <property type="term" value="P:pyrimidine nucleobase metabolic process"/>
    <property type="evidence" value="ECO:0007669"/>
    <property type="project" value="TreeGrafter"/>
</dbReference>
<keyword evidence="2" id="KW-1185">Reference proteome</keyword>